<keyword evidence="6" id="KW-0479">Metal-binding</keyword>
<organism evidence="13">
    <name type="scientific">freshwater metagenome</name>
    <dbReference type="NCBI Taxonomy" id="449393"/>
    <lineage>
        <taxon>unclassified sequences</taxon>
        <taxon>metagenomes</taxon>
        <taxon>ecological metagenomes</taxon>
    </lineage>
</organism>
<evidence type="ECO:0000256" key="6">
    <source>
        <dbReference type="ARBA" id="ARBA00022723"/>
    </source>
</evidence>
<keyword evidence="10" id="KW-0234">DNA repair</keyword>
<keyword evidence="8" id="KW-0460">Magnesium</keyword>
<dbReference type="EMBL" id="CAEZUE010000029">
    <property type="protein sequence ID" value="CAB4587918.1"/>
    <property type="molecule type" value="Genomic_DNA"/>
</dbReference>
<dbReference type="PROSITE" id="PS50173">
    <property type="entry name" value="UMUC"/>
    <property type="match status" value="1"/>
</dbReference>
<dbReference type="GO" id="GO:0003887">
    <property type="term" value="F:DNA-directed DNA polymerase activity"/>
    <property type="evidence" value="ECO:0007669"/>
    <property type="project" value="UniProtKB-KW"/>
</dbReference>
<dbReference type="NCBIfam" id="NF002677">
    <property type="entry name" value="PRK02406.1"/>
    <property type="match status" value="1"/>
</dbReference>
<feature type="domain" description="UmuC" evidence="12">
    <location>
        <begin position="23"/>
        <end position="203"/>
    </location>
</feature>
<evidence type="ECO:0000313" key="13">
    <source>
        <dbReference type="EMBL" id="CAB4587918.1"/>
    </source>
</evidence>
<dbReference type="InterPro" id="IPR050116">
    <property type="entry name" value="DNA_polymerase-Y"/>
</dbReference>
<dbReference type="PANTHER" id="PTHR11076">
    <property type="entry name" value="DNA REPAIR POLYMERASE UMUC / TRANSFERASE FAMILY MEMBER"/>
    <property type="match status" value="1"/>
</dbReference>
<comment type="catalytic activity">
    <reaction evidence="11">
        <text>DNA(n) + a 2'-deoxyribonucleoside 5'-triphosphate = DNA(n+1) + diphosphate</text>
        <dbReference type="Rhea" id="RHEA:22508"/>
        <dbReference type="Rhea" id="RHEA-COMP:17339"/>
        <dbReference type="Rhea" id="RHEA-COMP:17340"/>
        <dbReference type="ChEBI" id="CHEBI:33019"/>
        <dbReference type="ChEBI" id="CHEBI:61560"/>
        <dbReference type="ChEBI" id="CHEBI:173112"/>
        <dbReference type="EC" id="2.7.7.7"/>
    </reaction>
</comment>
<dbReference type="InterPro" id="IPR017961">
    <property type="entry name" value="DNA_pol_Y-fam_little_finger"/>
</dbReference>
<dbReference type="CDD" id="cd03586">
    <property type="entry name" value="PolY_Pol_IV_kappa"/>
    <property type="match status" value="1"/>
</dbReference>
<comment type="similarity">
    <text evidence="1">Belongs to the DNA polymerase type-Y family.</text>
</comment>
<dbReference type="GO" id="GO:0006281">
    <property type="term" value="P:DNA repair"/>
    <property type="evidence" value="ECO:0007669"/>
    <property type="project" value="UniProtKB-KW"/>
</dbReference>
<dbReference type="SUPFAM" id="SSF56672">
    <property type="entry name" value="DNA/RNA polymerases"/>
    <property type="match status" value="1"/>
</dbReference>
<dbReference type="GO" id="GO:0009432">
    <property type="term" value="P:SOS response"/>
    <property type="evidence" value="ECO:0007669"/>
    <property type="project" value="TreeGrafter"/>
</dbReference>
<dbReference type="InterPro" id="IPR001126">
    <property type="entry name" value="UmuC"/>
</dbReference>
<keyword evidence="9" id="KW-0239">DNA-directed DNA polymerase</keyword>
<dbReference type="GO" id="GO:0042276">
    <property type="term" value="P:error-prone translesion synthesis"/>
    <property type="evidence" value="ECO:0007669"/>
    <property type="project" value="TreeGrafter"/>
</dbReference>
<dbReference type="Pfam" id="PF00817">
    <property type="entry name" value="IMS"/>
    <property type="match status" value="1"/>
</dbReference>
<keyword evidence="7" id="KW-0227">DNA damage</keyword>
<keyword evidence="5" id="KW-0235">DNA replication</keyword>
<dbReference type="InterPro" id="IPR024728">
    <property type="entry name" value="PolY_HhH_motif"/>
</dbReference>
<evidence type="ECO:0000256" key="2">
    <source>
        <dbReference type="ARBA" id="ARBA00012417"/>
    </source>
</evidence>
<dbReference type="InterPro" id="IPR043128">
    <property type="entry name" value="Rev_trsase/Diguanyl_cyclase"/>
</dbReference>
<dbReference type="InterPro" id="IPR036775">
    <property type="entry name" value="DNA_pol_Y-fam_lit_finger_sf"/>
</dbReference>
<dbReference type="GO" id="GO:0046872">
    <property type="term" value="F:metal ion binding"/>
    <property type="evidence" value="ECO:0007669"/>
    <property type="project" value="UniProtKB-KW"/>
</dbReference>
<keyword evidence="4" id="KW-0548">Nucleotidyltransferase</keyword>
<dbReference type="Gene3D" id="1.10.150.20">
    <property type="entry name" value="5' to 3' exonuclease, C-terminal subdomain"/>
    <property type="match status" value="1"/>
</dbReference>
<dbReference type="EC" id="2.7.7.7" evidence="2"/>
<dbReference type="Gene3D" id="3.40.1170.60">
    <property type="match status" value="1"/>
</dbReference>
<evidence type="ECO:0000256" key="4">
    <source>
        <dbReference type="ARBA" id="ARBA00022695"/>
    </source>
</evidence>
<dbReference type="Pfam" id="PF11798">
    <property type="entry name" value="IMS_HHH"/>
    <property type="match status" value="1"/>
</dbReference>
<reference evidence="13" key="1">
    <citation type="submission" date="2020-05" db="EMBL/GenBank/DDBJ databases">
        <authorList>
            <person name="Chiriac C."/>
            <person name="Salcher M."/>
            <person name="Ghai R."/>
            <person name="Kavagutti S V."/>
        </authorList>
    </citation>
    <scope>NUCLEOTIDE SEQUENCE</scope>
</reference>
<evidence type="ECO:0000256" key="9">
    <source>
        <dbReference type="ARBA" id="ARBA00022932"/>
    </source>
</evidence>
<evidence type="ECO:0000256" key="8">
    <source>
        <dbReference type="ARBA" id="ARBA00022842"/>
    </source>
</evidence>
<dbReference type="Pfam" id="PF11799">
    <property type="entry name" value="IMS_C"/>
    <property type="match status" value="1"/>
</dbReference>
<accession>A0A6J6FTK0</accession>
<keyword evidence="3" id="KW-0808">Transferase</keyword>
<dbReference type="AlphaFoldDB" id="A0A6J6FTK0"/>
<dbReference type="Gene3D" id="3.30.1490.100">
    <property type="entry name" value="DNA polymerase, Y-family, little finger domain"/>
    <property type="match status" value="1"/>
</dbReference>
<dbReference type="GO" id="GO:0003684">
    <property type="term" value="F:damaged DNA binding"/>
    <property type="evidence" value="ECO:0007669"/>
    <property type="project" value="InterPro"/>
</dbReference>
<evidence type="ECO:0000256" key="11">
    <source>
        <dbReference type="ARBA" id="ARBA00049244"/>
    </source>
</evidence>
<dbReference type="SUPFAM" id="SSF100879">
    <property type="entry name" value="Lesion bypass DNA polymerase (Y-family), little finger domain"/>
    <property type="match status" value="1"/>
</dbReference>
<dbReference type="GO" id="GO:0006260">
    <property type="term" value="P:DNA replication"/>
    <property type="evidence" value="ECO:0007669"/>
    <property type="project" value="UniProtKB-KW"/>
</dbReference>
<proteinExistence type="inferred from homology"/>
<name>A0A6J6FTK0_9ZZZZ</name>
<dbReference type="FunFam" id="3.30.1490.100:FF:000004">
    <property type="entry name" value="DNA polymerase IV"/>
    <property type="match status" value="1"/>
</dbReference>
<sequence length="405" mass="43376">MGKQDGSERLITIGDADDSGTPFLHIDMDAFYASVEELDDPSIVGKPVLVGGLNGRGVVSAANYVARQFGVNSAMPMSTALRKCPNAIVKRPRFDRYSEVSREVFAILADFSPLVQPLSIDEAFIDVSGAADLLGRPATIARAIRERIRAELGLAASIGVASSMFVAKVAGSKAKPDGMLVVPADSTREFLAPLPLRAIWGVGAVTAQRLSSFGYSSVRDIQNATVEQLAPVVGAAQAKHFRDLALGIDDRSISLDSQEKSIGRSQTFNTDLTDVKDMNRELLRMATDVASRARGHGILGHTVTVTIRYGDWTTITRSHTLADASNATRVIATEARKLLASVPDVNRGVRLLGVRLENLIGEGDFAVLWEDEADGHEIDDVVDAVATKFGSGAVQPASLIRRPNR</sequence>
<dbReference type="Gene3D" id="3.30.70.270">
    <property type="match status" value="1"/>
</dbReference>
<evidence type="ECO:0000259" key="12">
    <source>
        <dbReference type="PROSITE" id="PS50173"/>
    </source>
</evidence>
<evidence type="ECO:0000256" key="5">
    <source>
        <dbReference type="ARBA" id="ARBA00022705"/>
    </source>
</evidence>
<evidence type="ECO:0000256" key="10">
    <source>
        <dbReference type="ARBA" id="ARBA00023204"/>
    </source>
</evidence>
<dbReference type="PANTHER" id="PTHR11076:SF33">
    <property type="entry name" value="DNA POLYMERASE KAPPA"/>
    <property type="match status" value="1"/>
</dbReference>
<dbReference type="GO" id="GO:0005829">
    <property type="term" value="C:cytosol"/>
    <property type="evidence" value="ECO:0007669"/>
    <property type="project" value="TreeGrafter"/>
</dbReference>
<gene>
    <name evidence="13" type="ORF">UFOPK1788_00349</name>
</gene>
<dbReference type="HAMAP" id="MF_01113">
    <property type="entry name" value="DNApol_IV"/>
    <property type="match status" value="1"/>
</dbReference>
<dbReference type="InterPro" id="IPR043502">
    <property type="entry name" value="DNA/RNA_pol_sf"/>
</dbReference>
<protein>
    <recommendedName>
        <fullName evidence="2">DNA-directed DNA polymerase</fullName>
        <ecNumber evidence="2">2.7.7.7</ecNumber>
    </recommendedName>
</protein>
<evidence type="ECO:0000256" key="1">
    <source>
        <dbReference type="ARBA" id="ARBA00010945"/>
    </source>
</evidence>
<evidence type="ECO:0000256" key="7">
    <source>
        <dbReference type="ARBA" id="ARBA00022763"/>
    </source>
</evidence>
<evidence type="ECO:0000256" key="3">
    <source>
        <dbReference type="ARBA" id="ARBA00022679"/>
    </source>
</evidence>
<dbReference type="InterPro" id="IPR022880">
    <property type="entry name" value="DNApol_IV"/>
</dbReference>